<dbReference type="SMART" id="SM00054">
    <property type="entry name" value="EFh"/>
    <property type="match status" value="3"/>
</dbReference>
<dbReference type="OrthoDB" id="26525at2759"/>
<dbReference type="PROSITE" id="PS50222">
    <property type="entry name" value="EF_HAND_2"/>
    <property type="match status" value="2"/>
</dbReference>
<keyword evidence="4" id="KW-1185">Reference proteome</keyword>
<evidence type="ECO:0000259" key="2">
    <source>
        <dbReference type="PROSITE" id="PS50222"/>
    </source>
</evidence>
<evidence type="ECO:0000313" key="3">
    <source>
        <dbReference type="EMBL" id="CEG35497.1"/>
    </source>
</evidence>
<dbReference type="EMBL" id="CCYD01000053">
    <property type="protein sequence ID" value="CEG35497.1"/>
    <property type="molecule type" value="Genomic_DNA"/>
</dbReference>
<dbReference type="RefSeq" id="XP_024571866.1">
    <property type="nucleotide sequence ID" value="XM_024724837.1"/>
</dbReference>
<accession>A0A0P1A595</accession>
<dbReference type="PROSITE" id="PS00018">
    <property type="entry name" value="EF_HAND_1"/>
    <property type="match status" value="1"/>
</dbReference>
<evidence type="ECO:0000256" key="1">
    <source>
        <dbReference type="ARBA" id="ARBA00022837"/>
    </source>
</evidence>
<dbReference type="SUPFAM" id="SSF47473">
    <property type="entry name" value="EF-hand"/>
    <property type="match status" value="1"/>
</dbReference>
<reference evidence="4" key="1">
    <citation type="submission" date="2014-09" db="EMBL/GenBank/DDBJ databases">
        <authorList>
            <person name="Sharma Rahul"/>
            <person name="Thines Marco"/>
        </authorList>
    </citation>
    <scope>NUCLEOTIDE SEQUENCE [LARGE SCALE GENOMIC DNA]</scope>
</reference>
<protein>
    <submittedName>
        <fullName evidence="3">Ef-hand calcium-binding domain-containing protein 11</fullName>
    </submittedName>
</protein>
<evidence type="ECO:0000313" key="4">
    <source>
        <dbReference type="Proteomes" id="UP000054928"/>
    </source>
</evidence>
<keyword evidence="1" id="KW-0106">Calcium</keyword>
<dbReference type="Pfam" id="PF13499">
    <property type="entry name" value="EF-hand_7"/>
    <property type="match status" value="1"/>
</dbReference>
<dbReference type="InterPro" id="IPR018247">
    <property type="entry name" value="EF_Hand_1_Ca_BS"/>
</dbReference>
<dbReference type="GeneID" id="36406431"/>
<dbReference type="CDD" id="cd00051">
    <property type="entry name" value="EFh"/>
    <property type="match status" value="1"/>
</dbReference>
<dbReference type="STRING" id="4781.A0A0P1A595"/>
<dbReference type="AlphaFoldDB" id="A0A0P1A595"/>
<name>A0A0P1A595_PLAHL</name>
<feature type="domain" description="EF-hand" evidence="2">
    <location>
        <begin position="89"/>
        <end position="124"/>
    </location>
</feature>
<feature type="domain" description="EF-hand" evidence="2">
    <location>
        <begin position="53"/>
        <end position="88"/>
    </location>
</feature>
<dbReference type="Gene3D" id="1.10.238.10">
    <property type="entry name" value="EF-hand"/>
    <property type="match status" value="1"/>
</dbReference>
<dbReference type="InterPro" id="IPR011992">
    <property type="entry name" value="EF-hand-dom_pair"/>
</dbReference>
<dbReference type="Proteomes" id="UP000054928">
    <property type="component" value="Unassembled WGS sequence"/>
</dbReference>
<organism evidence="3 4">
    <name type="scientific">Plasmopara halstedii</name>
    <name type="common">Downy mildew of sunflower</name>
    <dbReference type="NCBI Taxonomy" id="4781"/>
    <lineage>
        <taxon>Eukaryota</taxon>
        <taxon>Sar</taxon>
        <taxon>Stramenopiles</taxon>
        <taxon>Oomycota</taxon>
        <taxon>Peronosporomycetes</taxon>
        <taxon>Peronosporales</taxon>
        <taxon>Peronosporaceae</taxon>
        <taxon>Plasmopara</taxon>
    </lineage>
</organism>
<proteinExistence type="predicted"/>
<dbReference type="GO" id="GO:0005509">
    <property type="term" value="F:calcium ion binding"/>
    <property type="evidence" value="ECO:0007669"/>
    <property type="project" value="InterPro"/>
</dbReference>
<dbReference type="InterPro" id="IPR002048">
    <property type="entry name" value="EF_hand_dom"/>
</dbReference>
<sequence>MNSEEFLHKCFAWSDRDNKGFLSAHDLKCAVAAALGVRPSKLRFFGTRLVSTDLLEDVRRIFKALDIRAQGFISLRSFQQACEMALPLGKHETLLCAFHEADRDGDGRVTYQDFERMCLLAVQITEMSKPTIL</sequence>